<comment type="caution">
    <text evidence="2">The sequence shown here is derived from an EMBL/GenBank/DDBJ whole genome shotgun (WGS) entry which is preliminary data.</text>
</comment>
<sequence length="26" mass="2756">MESKGVLKGRRLSPSLGDKASSARQP</sequence>
<proteinExistence type="predicted"/>
<accession>A0A392WAG4</accession>
<dbReference type="AlphaFoldDB" id="A0A392WAG4"/>
<organism evidence="2 3">
    <name type="scientific">Trifolium medium</name>
    <dbReference type="NCBI Taxonomy" id="97028"/>
    <lineage>
        <taxon>Eukaryota</taxon>
        <taxon>Viridiplantae</taxon>
        <taxon>Streptophyta</taxon>
        <taxon>Embryophyta</taxon>
        <taxon>Tracheophyta</taxon>
        <taxon>Spermatophyta</taxon>
        <taxon>Magnoliopsida</taxon>
        <taxon>eudicotyledons</taxon>
        <taxon>Gunneridae</taxon>
        <taxon>Pentapetalae</taxon>
        <taxon>rosids</taxon>
        <taxon>fabids</taxon>
        <taxon>Fabales</taxon>
        <taxon>Fabaceae</taxon>
        <taxon>Papilionoideae</taxon>
        <taxon>50 kb inversion clade</taxon>
        <taxon>NPAAA clade</taxon>
        <taxon>Hologalegina</taxon>
        <taxon>IRL clade</taxon>
        <taxon>Trifolieae</taxon>
        <taxon>Trifolium</taxon>
    </lineage>
</organism>
<evidence type="ECO:0000313" key="3">
    <source>
        <dbReference type="Proteomes" id="UP000265520"/>
    </source>
</evidence>
<keyword evidence="3" id="KW-1185">Reference proteome</keyword>
<evidence type="ECO:0000313" key="2">
    <source>
        <dbReference type="EMBL" id="MCI96783.1"/>
    </source>
</evidence>
<protein>
    <submittedName>
        <fullName evidence="2">Uncharacterized protein</fullName>
    </submittedName>
</protein>
<feature type="non-terminal residue" evidence="2">
    <location>
        <position position="26"/>
    </location>
</feature>
<name>A0A392WAG4_9FABA</name>
<dbReference type="EMBL" id="LXQA011423824">
    <property type="protein sequence ID" value="MCI96783.1"/>
    <property type="molecule type" value="Genomic_DNA"/>
</dbReference>
<evidence type="ECO:0000256" key="1">
    <source>
        <dbReference type="SAM" id="MobiDB-lite"/>
    </source>
</evidence>
<dbReference type="Proteomes" id="UP000265520">
    <property type="component" value="Unassembled WGS sequence"/>
</dbReference>
<feature type="region of interest" description="Disordered" evidence="1">
    <location>
        <begin position="1"/>
        <end position="26"/>
    </location>
</feature>
<reference evidence="2 3" key="1">
    <citation type="journal article" date="2018" name="Front. Plant Sci.">
        <title>Red Clover (Trifolium pratense) and Zigzag Clover (T. medium) - A Picture of Genomic Similarities and Differences.</title>
        <authorList>
            <person name="Dluhosova J."/>
            <person name="Istvanek J."/>
            <person name="Nedelnik J."/>
            <person name="Repkova J."/>
        </authorList>
    </citation>
    <scope>NUCLEOTIDE SEQUENCE [LARGE SCALE GENOMIC DNA]</scope>
    <source>
        <strain evidence="3">cv. 10/8</strain>
        <tissue evidence="2">Leaf</tissue>
    </source>
</reference>